<dbReference type="EMBL" id="BPLQ01010629">
    <property type="protein sequence ID" value="GIY52064.1"/>
    <property type="molecule type" value="Genomic_DNA"/>
</dbReference>
<evidence type="ECO:0000313" key="1">
    <source>
        <dbReference type="EMBL" id="GIY52064.1"/>
    </source>
</evidence>
<dbReference type="AlphaFoldDB" id="A0AAV4U2N5"/>
<keyword evidence="2" id="KW-1185">Reference proteome</keyword>
<sequence>MENIDDTYSPNKDIPVTLEVFDQHLVEEISNNPSILVLKMFSNKSALERKDIGLASITHRGFLIGVNRGQRSLF</sequence>
<comment type="caution">
    <text evidence="1">The sequence shown here is derived from an EMBL/GenBank/DDBJ whole genome shotgun (WGS) entry which is preliminary data.</text>
</comment>
<proteinExistence type="predicted"/>
<reference evidence="1 2" key="1">
    <citation type="submission" date="2021-06" db="EMBL/GenBank/DDBJ databases">
        <title>Caerostris darwini draft genome.</title>
        <authorList>
            <person name="Kono N."/>
            <person name="Arakawa K."/>
        </authorList>
    </citation>
    <scope>NUCLEOTIDE SEQUENCE [LARGE SCALE GENOMIC DNA]</scope>
</reference>
<accession>A0AAV4U2N5</accession>
<dbReference type="Proteomes" id="UP001054837">
    <property type="component" value="Unassembled WGS sequence"/>
</dbReference>
<protein>
    <submittedName>
        <fullName evidence="1">Uncharacterized protein</fullName>
    </submittedName>
</protein>
<gene>
    <name evidence="1" type="ORF">CDAR_611591</name>
</gene>
<organism evidence="1 2">
    <name type="scientific">Caerostris darwini</name>
    <dbReference type="NCBI Taxonomy" id="1538125"/>
    <lineage>
        <taxon>Eukaryota</taxon>
        <taxon>Metazoa</taxon>
        <taxon>Ecdysozoa</taxon>
        <taxon>Arthropoda</taxon>
        <taxon>Chelicerata</taxon>
        <taxon>Arachnida</taxon>
        <taxon>Araneae</taxon>
        <taxon>Araneomorphae</taxon>
        <taxon>Entelegynae</taxon>
        <taxon>Araneoidea</taxon>
        <taxon>Araneidae</taxon>
        <taxon>Caerostris</taxon>
    </lineage>
</organism>
<name>A0AAV4U2N5_9ARAC</name>
<evidence type="ECO:0000313" key="2">
    <source>
        <dbReference type="Proteomes" id="UP001054837"/>
    </source>
</evidence>